<feature type="transmembrane region" description="Helical" evidence="20">
    <location>
        <begin position="133"/>
        <end position="152"/>
    </location>
</feature>
<dbReference type="Ensembl" id="ENSMMDT00005013774.1">
    <property type="protein sequence ID" value="ENSMMDP00005013387.1"/>
    <property type="gene ID" value="ENSMMDG00005003504.1"/>
</dbReference>
<evidence type="ECO:0000256" key="10">
    <source>
        <dbReference type="ARBA" id="ARBA00022801"/>
    </source>
</evidence>
<dbReference type="GO" id="GO:0005524">
    <property type="term" value="F:ATP binding"/>
    <property type="evidence" value="ECO:0007669"/>
    <property type="project" value="UniProtKB-KW"/>
</dbReference>
<dbReference type="InterPro" id="IPR050928">
    <property type="entry name" value="ATP-dep_Zn_Metalloprotease"/>
</dbReference>
<dbReference type="Pfam" id="PF01434">
    <property type="entry name" value="Peptidase_M41"/>
    <property type="match status" value="1"/>
</dbReference>
<keyword evidence="15" id="KW-0482">Metalloprotease</keyword>
<evidence type="ECO:0000313" key="22">
    <source>
        <dbReference type="Ensembl" id="ENSMMDP00005013387.1"/>
    </source>
</evidence>
<dbReference type="SUPFAM" id="SSF52540">
    <property type="entry name" value="P-loop containing nucleoside triphosphate hydrolases"/>
    <property type="match status" value="1"/>
</dbReference>
<dbReference type="FunFam" id="3.40.1690.20:FF:000001">
    <property type="entry name" value="AFG3-like AAA ATPase 2"/>
    <property type="match status" value="1"/>
</dbReference>
<dbReference type="FunFam" id="3.40.50.300:FF:000001">
    <property type="entry name" value="ATP-dependent zinc metalloprotease FtsH"/>
    <property type="match status" value="1"/>
</dbReference>
<dbReference type="NCBIfam" id="TIGR01241">
    <property type="entry name" value="FtsH_fam"/>
    <property type="match status" value="1"/>
</dbReference>
<dbReference type="PANTHER" id="PTHR43655:SF9">
    <property type="entry name" value="AFG3-LIKE PROTEIN 2"/>
    <property type="match status" value="1"/>
</dbReference>
<dbReference type="GO" id="GO:0004176">
    <property type="term" value="F:ATP-dependent peptidase activity"/>
    <property type="evidence" value="ECO:0007669"/>
    <property type="project" value="InterPro"/>
</dbReference>
<dbReference type="SUPFAM" id="SSF140990">
    <property type="entry name" value="FtsH protease domain-like"/>
    <property type="match status" value="1"/>
</dbReference>
<protein>
    <submittedName>
        <fullName evidence="22">AFG3-like AAA ATPase 2</fullName>
    </submittedName>
</protein>
<gene>
    <name evidence="22" type="primary">AFG3L2</name>
    <name evidence="22" type="synonym">afg3l2</name>
</gene>
<comment type="similarity">
    <text evidence="4">In the N-terminal section; belongs to the AAA ATPase family.</text>
</comment>
<sequence>ISHHCWNYEAFSCLCFVCPVKSAMLEDGSVRAVSPAAEARQGLLGELLGAYRRLCSRPPKGFEKYFPESKKTPKSSEKAKPANAQKASGRSGGAGGGGGGGAGGGGKRGGRKEETHWYTRLQKGDFPWDDREFRMYVLSGAAFWTTVAYYFFFRDGGREVTWKDFVNNYLSKGVVDRLEVVNKRYVKVIFSPGKTPVDGQYVWFNIGSVDTFERNLETCQYELGIEGENRLPVVYSTESDGTFLLSMLPTVLIIGFLLFMLRRGPAGAGRPGRGMGGLFSVSETTAKILRDEIDVKFKDVAGCEEAKLEIMEFVNFLKNPKQYQDLGAKIPKGAILTGPPGTGKTLLAKATAGEANVPFITVNGSEFLEMFVGVGPARVRDLFVMARKNAPCILFIDEIDAVGRKRGRGNFGGQSEQENTLNQLLVEMDGFNTATNVVVLAGTNRPDILDPALMRPGRFDRQIYIGPPDIKGRASIFKVHLRPLKLEAEMDKDGLAKKMAALTPGFSGADIANVCNEAALIAARHLSDAINQKHFEQAIERVIGGLEKKTQVLQPEEKKTVAYHEAGHAVAGWFLEHADPLLKVSIIPRGKGLGYAQYLPKEQYLYTKEQLLDRMCMTLGGRVSEEIFFGRITTGSAYAQVGIVQFGMNAKVGQVSFDLPRQGEMVLEKPYSEATARLIDTEVRALISEAYERTNKLLTEKKAEVEKVALRLLEKEVLDKNDMVELLGRRPFAEKSTYEEFVEGTGGEEEDTSLPEGLKDWNQERRDKEETQEEQVARQISGGMPF</sequence>
<dbReference type="InterPro" id="IPR000642">
    <property type="entry name" value="Peptidase_M41"/>
</dbReference>
<keyword evidence="6 20" id="KW-0812">Transmembrane</keyword>
<evidence type="ECO:0000256" key="17">
    <source>
        <dbReference type="ARBA" id="ARBA00023136"/>
    </source>
</evidence>
<dbReference type="InterPro" id="IPR011546">
    <property type="entry name" value="Pept_M41_FtsH_extracell"/>
</dbReference>
<feature type="compositionally biased region" description="Basic and acidic residues" evidence="19">
    <location>
        <begin position="757"/>
        <end position="769"/>
    </location>
</feature>
<evidence type="ECO:0000256" key="14">
    <source>
        <dbReference type="ARBA" id="ARBA00022989"/>
    </source>
</evidence>
<keyword evidence="17 20" id="KW-0472">Membrane</keyword>
<dbReference type="InterPro" id="IPR005936">
    <property type="entry name" value="FtsH"/>
</dbReference>
<dbReference type="Pfam" id="PF06480">
    <property type="entry name" value="FtsH_ext"/>
    <property type="match status" value="1"/>
</dbReference>
<proteinExistence type="inferred from homology"/>
<comment type="catalytic activity">
    <reaction evidence="18">
        <text>ATP + H2O = ADP + phosphate + H(+)</text>
        <dbReference type="Rhea" id="RHEA:13065"/>
        <dbReference type="ChEBI" id="CHEBI:15377"/>
        <dbReference type="ChEBI" id="CHEBI:15378"/>
        <dbReference type="ChEBI" id="CHEBI:30616"/>
        <dbReference type="ChEBI" id="CHEBI:43474"/>
        <dbReference type="ChEBI" id="CHEBI:456216"/>
    </reaction>
    <physiologicalReaction direction="left-to-right" evidence="18">
        <dbReference type="Rhea" id="RHEA:13066"/>
    </physiologicalReaction>
</comment>
<dbReference type="Proteomes" id="UP000472263">
    <property type="component" value="Chromosome 17"/>
</dbReference>
<dbReference type="GO" id="GO:0004222">
    <property type="term" value="F:metalloendopeptidase activity"/>
    <property type="evidence" value="ECO:0007669"/>
    <property type="project" value="InterPro"/>
</dbReference>
<feature type="region of interest" description="Disordered" evidence="19">
    <location>
        <begin position="62"/>
        <end position="112"/>
    </location>
</feature>
<evidence type="ECO:0000256" key="15">
    <source>
        <dbReference type="ARBA" id="ARBA00023049"/>
    </source>
</evidence>
<evidence type="ECO:0000256" key="3">
    <source>
        <dbReference type="ARBA" id="ARBA00010044"/>
    </source>
</evidence>
<feature type="compositionally biased region" description="Acidic residues" evidence="19">
    <location>
        <begin position="741"/>
        <end position="753"/>
    </location>
</feature>
<keyword evidence="5" id="KW-0645">Protease</keyword>
<accession>A0A667XE12</accession>
<evidence type="ECO:0000256" key="12">
    <source>
        <dbReference type="ARBA" id="ARBA00022840"/>
    </source>
</evidence>
<feature type="region of interest" description="Disordered" evidence="19">
    <location>
        <begin position="741"/>
        <end position="786"/>
    </location>
</feature>
<dbReference type="InterPro" id="IPR003593">
    <property type="entry name" value="AAA+_ATPase"/>
</dbReference>
<evidence type="ECO:0000256" key="13">
    <source>
        <dbReference type="ARBA" id="ARBA00022946"/>
    </source>
</evidence>
<name>A0A667XE12_9TELE</name>
<keyword evidence="13" id="KW-0809">Transit peptide</keyword>
<evidence type="ECO:0000256" key="9">
    <source>
        <dbReference type="ARBA" id="ARBA00022792"/>
    </source>
</evidence>
<dbReference type="GO" id="GO:0008270">
    <property type="term" value="F:zinc ion binding"/>
    <property type="evidence" value="ECO:0007669"/>
    <property type="project" value="InterPro"/>
</dbReference>
<dbReference type="Gene3D" id="1.20.58.760">
    <property type="entry name" value="Peptidase M41"/>
    <property type="match status" value="1"/>
</dbReference>
<dbReference type="InterPro" id="IPR041569">
    <property type="entry name" value="AAA_lid_3"/>
</dbReference>
<keyword evidence="11" id="KW-0862">Zinc</keyword>
<dbReference type="Pfam" id="PF00004">
    <property type="entry name" value="AAA"/>
    <property type="match status" value="1"/>
</dbReference>
<keyword evidence="10" id="KW-0378">Hydrolase</keyword>
<evidence type="ECO:0000256" key="6">
    <source>
        <dbReference type="ARBA" id="ARBA00022692"/>
    </source>
</evidence>
<dbReference type="GO" id="GO:0034982">
    <property type="term" value="P:mitochondrial protein processing"/>
    <property type="evidence" value="ECO:0007669"/>
    <property type="project" value="TreeGrafter"/>
</dbReference>
<evidence type="ECO:0000256" key="5">
    <source>
        <dbReference type="ARBA" id="ARBA00022670"/>
    </source>
</evidence>
<comment type="cofactor">
    <cofactor evidence="1">
        <name>Zn(2+)</name>
        <dbReference type="ChEBI" id="CHEBI:29105"/>
    </cofactor>
</comment>
<keyword evidence="14 20" id="KW-1133">Transmembrane helix</keyword>
<dbReference type="GO" id="GO:0016887">
    <property type="term" value="F:ATP hydrolysis activity"/>
    <property type="evidence" value="ECO:0007669"/>
    <property type="project" value="InterPro"/>
</dbReference>
<dbReference type="HAMAP" id="MF_01458">
    <property type="entry name" value="FtsH"/>
    <property type="match status" value="1"/>
</dbReference>
<dbReference type="FunFam" id="1.20.58.760:FF:000003">
    <property type="entry name" value="AFG3-like AAA ATPase 2"/>
    <property type="match status" value="1"/>
</dbReference>
<dbReference type="AlphaFoldDB" id="A0A667XE12"/>
<evidence type="ECO:0000256" key="20">
    <source>
        <dbReference type="SAM" id="Phobius"/>
    </source>
</evidence>
<evidence type="ECO:0000259" key="21">
    <source>
        <dbReference type="SMART" id="SM00382"/>
    </source>
</evidence>
<dbReference type="FunFam" id="1.10.8.60:FF:000019">
    <property type="entry name" value="AFG3-like AAA ATPase 2"/>
    <property type="match status" value="1"/>
</dbReference>
<keyword evidence="16" id="KW-0496">Mitochondrion</keyword>
<dbReference type="GeneTree" id="ENSGT00940000159566"/>
<keyword evidence="12" id="KW-0067">ATP-binding</keyword>
<reference evidence="22" key="1">
    <citation type="submission" date="2019-06" db="EMBL/GenBank/DDBJ databases">
        <authorList>
            <consortium name="Wellcome Sanger Institute Data Sharing"/>
        </authorList>
    </citation>
    <scope>NUCLEOTIDE SEQUENCE [LARGE SCALE GENOMIC DNA]</scope>
</reference>
<dbReference type="InterPro" id="IPR027417">
    <property type="entry name" value="P-loop_NTPase"/>
</dbReference>
<comment type="similarity">
    <text evidence="3">In the C-terminal section; belongs to the peptidase M41 family.</text>
</comment>
<dbReference type="Pfam" id="PF17862">
    <property type="entry name" value="AAA_lid_3"/>
    <property type="match status" value="1"/>
</dbReference>
<reference evidence="22" key="3">
    <citation type="submission" date="2025-09" db="UniProtKB">
        <authorList>
            <consortium name="Ensembl"/>
        </authorList>
    </citation>
    <scope>IDENTIFICATION</scope>
</reference>
<dbReference type="InterPro" id="IPR003960">
    <property type="entry name" value="ATPase_AAA_CS"/>
</dbReference>
<evidence type="ECO:0000256" key="11">
    <source>
        <dbReference type="ARBA" id="ARBA00022833"/>
    </source>
</evidence>
<evidence type="ECO:0000256" key="7">
    <source>
        <dbReference type="ARBA" id="ARBA00022723"/>
    </source>
</evidence>
<feature type="compositionally biased region" description="Basic and acidic residues" evidence="19">
    <location>
        <begin position="62"/>
        <end position="80"/>
    </location>
</feature>
<dbReference type="GO" id="GO:0005745">
    <property type="term" value="C:m-AAA complex"/>
    <property type="evidence" value="ECO:0007669"/>
    <property type="project" value="TreeGrafter"/>
</dbReference>
<evidence type="ECO:0000256" key="19">
    <source>
        <dbReference type="SAM" id="MobiDB-lite"/>
    </source>
</evidence>
<evidence type="ECO:0000256" key="8">
    <source>
        <dbReference type="ARBA" id="ARBA00022741"/>
    </source>
</evidence>
<dbReference type="PROSITE" id="PS00674">
    <property type="entry name" value="AAA"/>
    <property type="match status" value="1"/>
</dbReference>
<dbReference type="Gene3D" id="1.10.8.60">
    <property type="match status" value="1"/>
</dbReference>
<evidence type="ECO:0000256" key="16">
    <source>
        <dbReference type="ARBA" id="ARBA00023128"/>
    </source>
</evidence>
<dbReference type="Gene3D" id="3.40.50.300">
    <property type="entry name" value="P-loop containing nucleotide triphosphate hydrolases"/>
    <property type="match status" value="1"/>
</dbReference>
<keyword evidence="7" id="KW-0479">Metal-binding</keyword>
<dbReference type="PANTHER" id="PTHR43655">
    <property type="entry name" value="ATP-DEPENDENT PROTEASE"/>
    <property type="match status" value="1"/>
</dbReference>
<dbReference type="InterPro" id="IPR003959">
    <property type="entry name" value="ATPase_AAA_core"/>
</dbReference>
<evidence type="ECO:0000256" key="2">
    <source>
        <dbReference type="ARBA" id="ARBA00004448"/>
    </source>
</evidence>
<feature type="transmembrane region" description="Helical" evidence="20">
    <location>
        <begin position="241"/>
        <end position="261"/>
    </location>
</feature>
<feature type="compositionally biased region" description="Gly residues" evidence="19">
    <location>
        <begin position="90"/>
        <end position="107"/>
    </location>
</feature>
<organism evidence="22 23">
    <name type="scientific">Myripristis murdjan</name>
    <name type="common">pinecone soldierfish</name>
    <dbReference type="NCBI Taxonomy" id="586833"/>
    <lineage>
        <taxon>Eukaryota</taxon>
        <taxon>Metazoa</taxon>
        <taxon>Chordata</taxon>
        <taxon>Craniata</taxon>
        <taxon>Vertebrata</taxon>
        <taxon>Euteleostomi</taxon>
        <taxon>Actinopterygii</taxon>
        <taxon>Neopterygii</taxon>
        <taxon>Teleostei</taxon>
        <taxon>Neoteleostei</taxon>
        <taxon>Acanthomorphata</taxon>
        <taxon>Holocentriformes</taxon>
        <taxon>Holocentridae</taxon>
        <taxon>Myripristis</taxon>
    </lineage>
</organism>
<evidence type="ECO:0000256" key="1">
    <source>
        <dbReference type="ARBA" id="ARBA00001947"/>
    </source>
</evidence>
<keyword evidence="8" id="KW-0547">Nucleotide-binding</keyword>
<dbReference type="Gene3D" id="3.40.1690.20">
    <property type="match status" value="1"/>
</dbReference>
<reference evidence="22" key="2">
    <citation type="submission" date="2025-08" db="UniProtKB">
        <authorList>
            <consortium name="Ensembl"/>
        </authorList>
    </citation>
    <scope>IDENTIFICATION</scope>
</reference>
<dbReference type="CDD" id="cd19501">
    <property type="entry name" value="RecA-like_FtsH"/>
    <property type="match status" value="1"/>
</dbReference>
<evidence type="ECO:0000256" key="4">
    <source>
        <dbReference type="ARBA" id="ARBA00010550"/>
    </source>
</evidence>
<comment type="subcellular location">
    <subcellularLocation>
        <location evidence="2">Mitochondrion inner membrane</location>
        <topology evidence="2">Multi-pass membrane protein</topology>
    </subcellularLocation>
</comment>
<dbReference type="SMART" id="SM00382">
    <property type="entry name" value="AAA"/>
    <property type="match status" value="1"/>
</dbReference>
<evidence type="ECO:0000256" key="18">
    <source>
        <dbReference type="ARBA" id="ARBA00048778"/>
    </source>
</evidence>
<evidence type="ECO:0000313" key="23">
    <source>
        <dbReference type="Proteomes" id="UP000472263"/>
    </source>
</evidence>
<feature type="domain" description="AAA+ ATPase" evidence="21">
    <location>
        <begin position="330"/>
        <end position="469"/>
    </location>
</feature>
<keyword evidence="23" id="KW-1185">Reference proteome</keyword>
<dbReference type="InterPro" id="IPR037219">
    <property type="entry name" value="Peptidase_M41-like"/>
</dbReference>
<keyword evidence="9" id="KW-0999">Mitochondrion inner membrane</keyword>